<evidence type="ECO:0000313" key="3">
    <source>
        <dbReference type="Proteomes" id="UP000321533"/>
    </source>
</evidence>
<accession>A0A5B8VB57</accession>
<dbReference type="KEGG" id="pgin:FRZ67_13280"/>
<dbReference type="RefSeq" id="WP_147190030.1">
    <property type="nucleotide sequence ID" value="NZ_CP042435.1"/>
</dbReference>
<keyword evidence="1" id="KW-0732">Signal</keyword>
<dbReference type="Proteomes" id="UP000321533">
    <property type="component" value="Chromosome"/>
</dbReference>
<gene>
    <name evidence="2" type="ORF">FRZ67_13280</name>
</gene>
<sequence>MKTLILLTLLFVNAFPSAGQPTKDKQQKIQKLKGDLNCVYKPKYSETQRNQFYPFNIADTIKLVSFRYHNHNYPIKKDTLIADSLIEIKSLTKDEVNVLTDILYNNFYKQNPNYGELTQCYFPRNAILFFDKSGKLKEYILICFHCNRHEESSDSVVFGSECTQKIEKLRQFFVSTGLKFGTDNNINIYEGESDEYDVVAPPINN</sequence>
<feature type="signal peptide" evidence="1">
    <location>
        <begin position="1"/>
        <end position="18"/>
    </location>
</feature>
<protein>
    <submittedName>
        <fullName evidence="2">Uncharacterized protein</fullName>
    </submittedName>
</protein>
<keyword evidence="3" id="KW-1185">Reference proteome</keyword>
<proteinExistence type="predicted"/>
<organism evidence="2 3">
    <name type="scientific">Panacibacter ginsenosidivorans</name>
    <dbReference type="NCBI Taxonomy" id="1813871"/>
    <lineage>
        <taxon>Bacteria</taxon>
        <taxon>Pseudomonadati</taxon>
        <taxon>Bacteroidota</taxon>
        <taxon>Chitinophagia</taxon>
        <taxon>Chitinophagales</taxon>
        <taxon>Chitinophagaceae</taxon>
        <taxon>Panacibacter</taxon>
    </lineage>
</organism>
<dbReference type="AlphaFoldDB" id="A0A5B8VB57"/>
<evidence type="ECO:0000313" key="2">
    <source>
        <dbReference type="EMBL" id="QEC68223.1"/>
    </source>
</evidence>
<feature type="chain" id="PRO_5022781136" evidence="1">
    <location>
        <begin position="19"/>
        <end position="205"/>
    </location>
</feature>
<evidence type="ECO:0000256" key="1">
    <source>
        <dbReference type="SAM" id="SignalP"/>
    </source>
</evidence>
<name>A0A5B8VB57_9BACT</name>
<dbReference type="EMBL" id="CP042435">
    <property type="protein sequence ID" value="QEC68223.1"/>
    <property type="molecule type" value="Genomic_DNA"/>
</dbReference>
<dbReference type="OrthoDB" id="656959at2"/>
<reference evidence="2 3" key="1">
    <citation type="journal article" date="2016" name="Int. J. Syst. Evol. Microbiol.">
        <title>Panacibacter ginsenosidivorans gen. nov., sp. nov., with ginsenoside converting activity isolated from soil of a ginseng field.</title>
        <authorList>
            <person name="Siddiqi M.Z."/>
            <person name="Muhammad Shafi S."/>
            <person name="Choi K.D."/>
            <person name="Im W.T."/>
        </authorList>
    </citation>
    <scope>NUCLEOTIDE SEQUENCE [LARGE SCALE GENOMIC DNA]</scope>
    <source>
        <strain evidence="2 3">Gsoil1550</strain>
    </source>
</reference>